<evidence type="ECO:0000313" key="1">
    <source>
        <dbReference type="EnsemblPlants" id="OGLUM11G00390.1"/>
    </source>
</evidence>
<sequence length="30" mass="3130">MTCLSACGQDCGAINHVHISPSFVCSAIYT</sequence>
<evidence type="ECO:0000313" key="2">
    <source>
        <dbReference type="Proteomes" id="UP000026961"/>
    </source>
</evidence>
<dbReference type="EnsemblPlants" id="OGLUM11G00390.1">
    <property type="protein sequence ID" value="OGLUM11G00390.1"/>
    <property type="gene ID" value="OGLUM11G00390"/>
</dbReference>
<dbReference type="Proteomes" id="UP000026961">
    <property type="component" value="Chromosome 11"/>
</dbReference>
<protein>
    <submittedName>
        <fullName evidence="1">Uncharacterized protein</fullName>
    </submittedName>
</protein>
<keyword evidence="2" id="KW-1185">Reference proteome</keyword>
<organism evidence="1">
    <name type="scientific">Oryza glumipatula</name>
    <dbReference type="NCBI Taxonomy" id="40148"/>
    <lineage>
        <taxon>Eukaryota</taxon>
        <taxon>Viridiplantae</taxon>
        <taxon>Streptophyta</taxon>
        <taxon>Embryophyta</taxon>
        <taxon>Tracheophyta</taxon>
        <taxon>Spermatophyta</taxon>
        <taxon>Magnoliopsida</taxon>
        <taxon>Liliopsida</taxon>
        <taxon>Poales</taxon>
        <taxon>Poaceae</taxon>
        <taxon>BOP clade</taxon>
        <taxon>Oryzoideae</taxon>
        <taxon>Oryzeae</taxon>
        <taxon>Oryzinae</taxon>
        <taxon>Oryza</taxon>
    </lineage>
</organism>
<reference evidence="1" key="2">
    <citation type="submission" date="2018-05" db="EMBL/GenBank/DDBJ databases">
        <title>OgluRS3 (Oryza glumaepatula Reference Sequence Version 3).</title>
        <authorList>
            <person name="Zhang J."/>
            <person name="Kudrna D."/>
            <person name="Lee S."/>
            <person name="Talag J."/>
            <person name="Welchert J."/>
            <person name="Wing R.A."/>
        </authorList>
    </citation>
    <scope>NUCLEOTIDE SEQUENCE [LARGE SCALE GENOMIC DNA]</scope>
</reference>
<reference evidence="1" key="1">
    <citation type="submission" date="2015-04" db="UniProtKB">
        <authorList>
            <consortium name="EnsemblPlants"/>
        </authorList>
    </citation>
    <scope>IDENTIFICATION</scope>
</reference>
<proteinExistence type="predicted"/>
<accession>A0A0E0BEG6</accession>
<name>A0A0E0BEG6_9ORYZ</name>
<dbReference type="AlphaFoldDB" id="A0A0E0BEG6"/>
<dbReference type="Gramene" id="OGLUM11G00390.1">
    <property type="protein sequence ID" value="OGLUM11G00390.1"/>
    <property type="gene ID" value="OGLUM11G00390"/>
</dbReference>
<dbReference type="HOGENOM" id="CLU_3406950_0_0_1"/>